<evidence type="ECO:0000256" key="1">
    <source>
        <dbReference type="SAM" id="MobiDB-lite"/>
    </source>
</evidence>
<reference evidence="2" key="1">
    <citation type="journal article" date="2022" name="bioRxiv">
        <title>Sequencing and chromosome-scale assembly of the giantPleurodeles waltlgenome.</title>
        <authorList>
            <person name="Brown T."/>
            <person name="Elewa A."/>
            <person name="Iarovenko S."/>
            <person name="Subramanian E."/>
            <person name="Araus A.J."/>
            <person name="Petzold A."/>
            <person name="Susuki M."/>
            <person name="Suzuki K.-i.T."/>
            <person name="Hayashi T."/>
            <person name="Toyoda A."/>
            <person name="Oliveira C."/>
            <person name="Osipova E."/>
            <person name="Leigh N.D."/>
            <person name="Simon A."/>
            <person name="Yun M.H."/>
        </authorList>
    </citation>
    <scope>NUCLEOTIDE SEQUENCE</scope>
    <source>
        <strain evidence="2">20211129_DDA</strain>
        <tissue evidence="2">Liver</tissue>
    </source>
</reference>
<dbReference type="EMBL" id="JANPWB010000007">
    <property type="protein sequence ID" value="KAJ1172317.1"/>
    <property type="molecule type" value="Genomic_DNA"/>
</dbReference>
<gene>
    <name evidence="2" type="ORF">NDU88_004164</name>
</gene>
<name>A0AAV7T796_PLEWA</name>
<accession>A0AAV7T796</accession>
<dbReference type="Proteomes" id="UP001066276">
    <property type="component" value="Chromosome 4_1"/>
</dbReference>
<feature type="region of interest" description="Disordered" evidence="1">
    <location>
        <begin position="95"/>
        <end position="114"/>
    </location>
</feature>
<dbReference type="AlphaFoldDB" id="A0AAV7T796"/>
<organism evidence="2 3">
    <name type="scientific">Pleurodeles waltl</name>
    <name type="common">Iberian ribbed newt</name>
    <dbReference type="NCBI Taxonomy" id="8319"/>
    <lineage>
        <taxon>Eukaryota</taxon>
        <taxon>Metazoa</taxon>
        <taxon>Chordata</taxon>
        <taxon>Craniata</taxon>
        <taxon>Vertebrata</taxon>
        <taxon>Euteleostomi</taxon>
        <taxon>Amphibia</taxon>
        <taxon>Batrachia</taxon>
        <taxon>Caudata</taxon>
        <taxon>Salamandroidea</taxon>
        <taxon>Salamandridae</taxon>
        <taxon>Pleurodelinae</taxon>
        <taxon>Pleurodeles</taxon>
    </lineage>
</organism>
<feature type="region of interest" description="Disordered" evidence="1">
    <location>
        <begin position="136"/>
        <end position="160"/>
    </location>
</feature>
<evidence type="ECO:0000313" key="3">
    <source>
        <dbReference type="Proteomes" id="UP001066276"/>
    </source>
</evidence>
<comment type="caution">
    <text evidence="2">The sequence shown here is derived from an EMBL/GenBank/DDBJ whole genome shotgun (WGS) entry which is preliminary data.</text>
</comment>
<protein>
    <submittedName>
        <fullName evidence="2">Uncharacterized protein</fullName>
    </submittedName>
</protein>
<evidence type="ECO:0000313" key="2">
    <source>
        <dbReference type="EMBL" id="KAJ1172317.1"/>
    </source>
</evidence>
<keyword evidence="3" id="KW-1185">Reference proteome</keyword>
<proteinExistence type="predicted"/>
<sequence>MPPRRLACSGSRAEVWGRALLSIGCLPTEDGQKGAESARVRALVCRATPPIAHPGAAVISRSRSRSSLLTTNSGFFPPSGNASNVNTEPVKELFERARTEPSPPSLLATVPRPSLSPAPPVPAGGHIVTKELHRGCTRGGAPGRPRSCITGDGQVASWWQ</sequence>